<dbReference type="PANTHER" id="PTHR34223">
    <property type="entry name" value="OS11G0201299 PROTEIN"/>
    <property type="match status" value="1"/>
</dbReference>
<sequence length="525" mass="59701">MNVEDDRLSSLPDDVIHKILSFVGIKHAIQTSVLSSRWRFIWTSMPYLDFSRDDFSTLAKVSTFVTNVLSYRNNQTEVSSVSLSFHGEHGDAFVKQITEYAFSHNVQKLNVACFLWNDVDFPLFSSQSLKHLSLTNENVSRLRRCSSYVIKAASTLELPTLTTLYLHNVSLCCDENADSCIDFFSKCSNLKNLTLKNCSTNGFKGLSICLPMLCSLTLKDVCGSVMVFNVMAPQLKSLTISSFLLDQKYLISAPDLTFLLYKGFECFELSSDDFLSLEKADVCVSYPTHRDAHQIGCLLQQIHNAKFLTLNLEIVELLTSSVELMSHQPFPFTNLRSLHIHPASEPSRVRKHGRVEMSAEVKSYLLDSSPGATFTMVTREDIRVMNDTKFAQELITELRALLEQEKSRTETKMAKLHELQKTQVDKHNDIYKYINMRWKRLSSQIEKERVKASDISSRLKDIKHSLEGLPASNRAILQPAFSTLCAEADVVMHKLTDFMKMNCDEYQRRLSVCFHELATTLLPSS</sequence>
<dbReference type="PANTHER" id="PTHR34223:SF101">
    <property type="entry name" value="F-BOX DOMAIN-CONTAINING PROTEIN"/>
    <property type="match status" value="1"/>
</dbReference>
<gene>
    <name evidence="2" type="ORF">QVD17_04184</name>
</gene>
<proteinExistence type="predicted"/>
<evidence type="ECO:0000313" key="2">
    <source>
        <dbReference type="EMBL" id="KAK1438376.1"/>
    </source>
</evidence>
<dbReference type="InterPro" id="IPR036047">
    <property type="entry name" value="F-box-like_dom_sf"/>
</dbReference>
<dbReference type="InterPro" id="IPR032675">
    <property type="entry name" value="LRR_dom_sf"/>
</dbReference>
<feature type="domain" description="F-box" evidence="1">
    <location>
        <begin position="5"/>
        <end position="58"/>
    </location>
</feature>
<evidence type="ECO:0000259" key="1">
    <source>
        <dbReference type="PROSITE" id="PS50181"/>
    </source>
</evidence>
<dbReference type="Gene3D" id="3.80.10.10">
    <property type="entry name" value="Ribonuclease Inhibitor"/>
    <property type="match status" value="1"/>
</dbReference>
<dbReference type="Proteomes" id="UP001229421">
    <property type="component" value="Unassembled WGS sequence"/>
</dbReference>
<dbReference type="PROSITE" id="PS50181">
    <property type="entry name" value="FBOX"/>
    <property type="match status" value="1"/>
</dbReference>
<dbReference type="InterPro" id="IPR053197">
    <property type="entry name" value="F-box_SCFL_complex_component"/>
</dbReference>
<evidence type="ECO:0000313" key="3">
    <source>
        <dbReference type="Proteomes" id="UP001229421"/>
    </source>
</evidence>
<accession>A0AAD8PAI2</accession>
<dbReference type="InterPro" id="IPR053781">
    <property type="entry name" value="F-box_AtFBL13-like"/>
</dbReference>
<dbReference type="InterPro" id="IPR001810">
    <property type="entry name" value="F-box_dom"/>
</dbReference>
<comment type="caution">
    <text evidence="2">The sequence shown here is derived from an EMBL/GenBank/DDBJ whole genome shotgun (WGS) entry which is preliminary data.</text>
</comment>
<dbReference type="SUPFAM" id="SSF52058">
    <property type="entry name" value="L domain-like"/>
    <property type="match status" value="1"/>
</dbReference>
<dbReference type="Gene3D" id="1.20.1280.50">
    <property type="match status" value="1"/>
</dbReference>
<dbReference type="AlphaFoldDB" id="A0AAD8PAI2"/>
<dbReference type="SMART" id="SM00256">
    <property type="entry name" value="FBOX"/>
    <property type="match status" value="1"/>
</dbReference>
<dbReference type="CDD" id="cd22160">
    <property type="entry name" value="F-box_AtFBL13-like"/>
    <property type="match status" value="1"/>
</dbReference>
<reference evidence="2" key="1">
    <citation type="journal article" date="2023" name="bioRxiv">
        <title>Improved chromosome-level genome assembly for marigold (Tagetes erecta).</title>
        <authorList>
            <person name="Jiang F."/>
            <person name="Yuan L."/>
            <person name="Wang S."/>
            <person name="Wang H."/>
            <person name="Xu D."/>
            <person name="Wang A."/>
            <person name="Fan W."/>
        </authorList>
    </citation>
    <scope>NUCLEOTIDE SEQUENCE</scope>
    <source>
        <strain evidence="2">WSJ</strain>
        <tissue evidence="2">Leaf</tissue>
    </source>
</reference>
<keyword evidence="3" id="KW-1185">Reference proteome</keyword>
<dbReference type="EMBL" id="JAUHHV010000001">
    <property type="protein sequence ID" value="KAK1438376.1"/>
    <property type="molecule type" value="Genomic_DNA"/>
</dbReference>
<name>A0AAD8PAI2_TARER</name>
<dbReference type="SUPFAM" id="SSF81383">
    <property type="entry name" value="F-box domain"/>
    <property type="match status" value="1"/>
</dbReference>
<organism evidence="2 3">
    <name type="scientific">Tagetes erecta</name>
    <name type="common">African marigold</name>
    <dbReference type="NCBI Taxonomy" id="13708"/>
    <lineage>
        <taxon>Eukaryota</taxon>
        <taxon>Viridiplantae</taxon>
        <taxon>Streptophyta</taxon>
        <taxon>Embryophyta</taxon>
        <taxon>Tracheophyta</taxon>
        <taxon>Spermatophyta</taxon>
        <taxon>Magnoliopsida</taxon>
        <taxon>eudicotyledons</taxon>
        <taxon>Gunneridae</taxon>
        <taxon>Pentapetalae</taxon>
        <taxon>asterids</taxon>
        <taxon>campanulids</taxon>
        <taxon>Asterales</taxon>
        <taxon>Asteraceae</taxon>
        <taxon>Asteroideae</taxon>
        <taxon>Heliantheae alliance</taxon>
        <taxon>Tageteae</taxon>
        <taxon>Tagetes</taxon>
    </lineage>
</organism>
<protein>
    <recommendedName>
        <fullName evidence="1">F-box domain-containing protein</fullName>
    </recommendedName>
</protein>
<dbReference type="Pfam" id="PF00646">
    <property type="entry name" value="F-box"/>
    <property type="match status" value="1"/>
</dbReference>